<feature type="region of interest" description="Disordered" evidence="1">
    <location>
        <begin position="26"/>
        <end position="47"/>
    </location>
</feature>
<evidence type="ECO:0000313" key="3">
    <source>
        <dbReference type="Proteomes" id="UP001285908"/>
    </source>
</evidence>
<organism evidence="2 3">
    <name type="scientific">Neurospora hispaniola</name>
    <dbReference type="NCBI Taxonomy" id="588809"/>
    <lineage>
        <taxon>Eukaryota</taxon>
        <taxon>Fungi</taxon>
        <taxon>Dikarya</taxon>
        <taxon>Ascomycota</taxon>
        <taxon>Pezizomycotina</taxon>
        <taxon>Sordariomycetes</taxon>
        <taxon>Sordariomycetidae</taxon>
        <taxon>Sordariales</taxon>
        <taxon>Sordariaceae</taxon>
        <taxon>Neurospora</taxon>
    </lineage>
</organism>
<name>A0AAJ0IC78_9PEZI</name>
<dbReference type="RefSeq" id="XP_062695099.1">
    <property type="nucleotide sequence ID" value="XM_062838636.1"/>
</dbReference>
<evidence type="ECO:0000313" key="2">
    <source>
        <dbReference type="EMBL" id="KAK3496835.1"/>
    </source>
</evidence>
<keyword evidence="3" id="KW-1185">Reference proteome</keyword>
<dbReference type="AlphaFoldDB" id="A0AAJ0IC78"/>
<dbReference type="Proteomes" id="UP001285908">
    <property type="component" value="Unassembled WGS sequence"/>
</dbReference>
<sequence length="108" mass="12118">MPGLAETQRKQLELRRRCLEQQAQLRSKFLQPPQDHNNPSAPISSCRSGAFSIADRLGLTHQRADSSTSVRTNAAALVQRTYRDSRAHRQLRGLSGLGPFYDMEARSP</sequence>
<dbReference type="EMBL" id="JAULSX010000002">
    <property type="protein sequence ID" value="KAK3496835.1"/>
    <property type="molecule type" value="Genomic_DNA"/>
</dbReference>
<comment type="caution">
    <text evidence="2">The sequence shown here is derived from an EMBL/GenBank/DDBJ whole genome shotgun (WGS) entry which is preliminary data.</text>
</comment>
<feature type="compositionally biased region" description="Polar residues" evidence="1">
    <location>
        <begin position="34"/>
        <end position="47"/>
    </location>
</feature>
<gene>
    <name evidence="2" type="ORF">B0T23DRAFT_402070</name>
</gene>
<dbReference type="GeneID" id="87876258"/>
<proteinExistence type="predicted"/>
<reference evidence="2 3" key="1">
    <citation type="journal article" date="2023" name="Mol. Phylogenet. Evol.">
        <title>Genome-scale phylogeny and comparative genomics of the fungal order Sordariales.</title>
        <authorList>
            <person name="Hensen N."/>
            <person name="Bonometti L."/>
            <person name="Westerberg I."/>
            <person name="Brannstrom I.O."/>
            <person name="Guillou S."/>
            <person name="Cros-Aarteil S."/>
            <person name="Calhoun S."/>
            <person name="Haridas S."/>
            <person name="Kuo A."/>
            <person name="Mondo S."/>
            <person name="Pangilinan J."/>
            <person name="Riley R."/>
            <person name="LaButti K."/>
            <person name="Andreopoulos B."/>
            <person name="Lipzen A."/>
            <person name="Chen C."/>
            <person name="Yan M."/>
            <person name="Daum C."/>
            <person name="Ng V."/>
            <person name="Clum A."/>
            <person name="Steindorff A."/>
            <person name="Ohm R.A."/>
            <person name="Martin F."/>
            <person name="Silar P."/>
            <person name="Natvig D.O."/>
            <person name="Lalanne C."/>
            <person name="Gautier V."/>
            <person name="Ament-Velasquez S.L."/>
            <person name="Kruys A."/>
            <person name="Hutchinson M.I."/>
            <person name="Powell A.J."/>
            <person name="Barry K."/>
            <person name="Miller A.N."/>
            <person name="Grigoriev I.V."/>
            <person name="Debuchy R."/>
            <person name="Gladieux P."/>
            <person name="Hiltunen Thoren M."/>
            <person name="Johannesson H."/>
        </authorList>
    </citation>
    <scope>NUCLEOTIDE SEQUENCE [LARGE SCALE GENOMIC DNA]</scope>
    <source>
        <strain evidence="2 3">FGSC 10403</strain>
    </source>
</reference>
<protein>
    <submittedName>
        <fullName evidence="2">Uncharacterized protein</fullName>
    </submittedName>
</protein>
<evidence type="ECO:0000256" key="1">
    <source>
        <dbReference type="SAM" id="MobiDB-lite"/>
    </source>
</evidence>
<accession>A0AAJ0IC78</accession>